<feature type="region of interest" description="Disordered" evidence="1">
    <location>
        <begin position="152"/>
        <end position="195"/>
    </location>
</feature>
<evidence type="ECO:0000256" key="1">
    <source>
        <dbReference type="SAM" id="MobiDB-lite"/>
    </source>
</evidence>
<organism evidence="3 4">
    <name type="scientific">Pseudodesulfovibrio indicus</name>
    <dbReference type="NCBI Taxonomy" id="1716143"/>
    <lineage>
        <taxon>Bacteria</taxon>
        <taxon>Pseudomonadati</taxon>
        <taxon>Thermodesulfobacteriota</taxon>
        <taxon>Desulfovibrionia</taxon>
        <taxon>Desulfovibrionales</taxon>
        <taxon>Desulfovibrionaceae</taxon>
    </lineage>
</organism>
<reference evidence="3 4" key="1">
    <citation type="submission" date="2019-03" db="EMBL/GenBank/DDBJ databases">
        <title>Genomic Encyclopedia of Type Strains, Phase IV (KMG-IV): sequencing the most valuable type-strain genomes for metagenomic binning, comparative biology and taxonomic classification.</title>
        <authorList>
            <person name="Goeker M."/>
        </authorList>
    </citation>
    <scope>NUCLEOTIDE SEQUENCE [LARGE SCALE GENOMIC DNA]</scope>
    <source>
        <strain evidence="3 4">DSM 101483</strain>
    </source>
</reference>
<dbReference type="AlphaFoldDB" id="A0AA94TJY4"/>
<feature type="chain" id="PRO_5041644272" evidence="2">
    <location>
        <begin position="24"/>
        <end position="195"/>
    </location>
</feature>
<protein>
    <submittedName>
        <fullName evidence="3">Uncharacterized protein</fullName>
    </submittedName>
</protein>
<accession>A0AA94TJY4</accession>
<gene>
    <name evidence="3" type="ORF">EDC59_102113</name>
</gene>
<evidence type="ECO:0000313" key="4">
    <source>
        <dbReference type="Proteomes" id="UP000295506"/>
    </source>
</evidence>
<dbReference type="RefSeq" id="WP_066805901.1">
    <property type="nucleotide sequence ID" value="NZ_CP014206.1"/>
</dbReference>
<keyword evidence="2" id="KW-0732">Signal</keyword>
<proteinExistence type="predicted"/>
<sequence>MRRILFALCATLVMTLSATAAKASEYTDMDICMGRQLLARVLCKDPMEINFVAKVKDSIYLFSVFYARQEARFVVGISSDTVRIQGKEFLKLTRTISYTFDKTSKCGVANYSNSECINREPVVCCSEKTEEEKMDQKFWDRPIPDLLEEDLRKALDSLPPEDAPPSPDRNDNQGGDGQDGTGQDGNARQNDVMFN</sequence>
<dbReference type="EMBL" id="SOBK01000002">
    <property type="protein sequence ID" value="TDT90683.1"/>
    <property type="molecule type" value="Genomic_DNA"/>
</dbReference>
<evidence type="ECO:0000313" key="3">
    <source>
        <dbReference type="EMBL" id="TDT90683.1"/>
    </source>
</evidence>
<evidence type="ECO:0000256" key="2">
    <source>
        <dbReference type="SAM" id="SignalP"/>
    </source>
</evidence>
<feature type="compositionally biased region" description="Gly residues" evidence="1">
    <location>
        <begin position="174"/>
        <end position="183"/>
    </location>
</feature>
<feature type="signal peptide" evidence="2">
    <location>
        <begin position="1"/>
        <end position="23"/>
    </location>
</feature>
<dbReference type="Proteomes" id="UP000295506">
    <property type="component" value="Unassembled WGS sequence"/>
</dbReference>
<name>A0AA94TJY4_9BACT</name>
<comment type="caution">
    <text evidence="3">The sequence shown here is derived from an EMBL/GenBank/DDBJ whole genome shotgun (WGS) entry which is preliminary data.</text>
</comment>